<dbReference type="InterPro" id="IPR000152">
    <property type="entry name" value="EGF-type_Asp/Asn_hydroxyl_site"/>
</dbReference>
<dbReference type="Proteomes" id="UP001519460">
    <property type="component" value="Unassembled WGS sequence"/>
</dbReference>
<protein>
    <recommendedName>
        <fullName evidence="5">EGF-like domain-containing protein</fullName>
    </recommendedName>
</protein>
<comment type="caution">
    <text evidence="2">Lacks conserved residue(s) required for the propagation of feature annotation.</text>
</comment>
<evidence type="ECO:0000256" key="3">
    <source>
        <dbReference type="SAM" id="MobiDB-lite"/>
    </source>
</evidence>
<dbReference type="EMBL" id="JACVVK020000025">
    <property type="protein sequence ID" value="KAK7502583.1"/>
    <property type="molecule type" value="Genomic_DNA"/>
</dbReference>
<dbReference type="SMART" id="SM00181">
    <property type="entry name" value="EGF"/>
    <property type="match status" value="1"/>
</dbReference>
<feature type="region of interest" description="Disordered" evidence="3">
    <location>
        <begin position="161"/>
        <end position="201"/>
    </location>
</feature>
<proteinExistence type="predicted"/>
<sequence>GTANTSNAGTAKMAARHAITSTAEAIIACALPVSWERRAHFPILASAAPVKTMPLAHPIILAIGAAANLDEVNHCDGIVCQHGGTCRNQPTGFVCHCPLKYQGTYCEIGTRKTSKTASHGESFSESPYKKYLIIAAVLGPLVESVLVAVCYVGYEEFKRRRRAQRQRPAPGPQSDTQDIPGALEESLSDVESENEDASDSD</sequence>
<dbReference type="InterPro" id="IPR001881">
    <property type="entry name" value="EGF-like_Ca-bd_dom"/>
</dbReference>
<dbReference type="Gene3D" id="2.10.25.10">
    <property type="entry name" value="Laminin"/>
    <property type="match status" value="1"/>
</dbReference>
<accession>A0ABD0LSW8</accession>
<comment type="caution">
    <text evidence="6">The sequence shown here is derived from an EMBL/GenBank/DDBJ whole genome shotgun (WGS) entry which is preliminary data.</text>
</comment>
<evidence type="ECO:0000256" key="4">
    <source>
        <dbReference type="SAM" id="Phobius"/>
    </source>
</evidence>
<keyword evidence="4" id="KW-1133">Transmembrane helix</keyword>
<evidence type="ECO:0000313" key="7">
    <source>
        <dbReference type="Proteomes" id="UP001519460"/>
    </source>
</evidence>
<evidence type="ECO:0000313" key="6">
    <source>
        <dbReference type="EMBL" id="KAK7502583.1"/>
    </source>
</evidence>
<gene>
    <name evidence="6" type="ORF">BaRGS_00006158</name>
</gene>
<evidence type="ECO:0000256" key="1">
    <source>
        <dbReference type="ARBA" id="ARBA00023157"/>
    </source>
</evidence>
<dbReference type="SMART" id="SM00179">
    <property type="entry name" value="EGF_CA"/>
    <property type="match status" value="1"/>
</dbReference>
<reference evidence="6 7" key="1">
    <citation type="journal article" date="2023" name="Sci. Data">
        <title>Genome assembly of the Korean intertidal mud-creeper Batillaria attramentaria.</title>
        <authorList>
            <person name="Patra A.K."/>
            <person name="Ho P.T."/>
            <person name="Jun S."/>
            <person name="Lee S.J."/>
            <person name="Kim Y."/>
            <person name="Won Y.J."/>
        </authorList>
    </citation>
    <scope>NUCLEOTIDE SEQUENCE [LARGE SCALE GENOMIC DNA]</scope>
    <source>
        <strain evidence="6">Wonlab-2016</strain>
    </source>
</reference>
<keyword evidence="4" id="KW-0812">Transmembrane</keyword>
<keyword evidence="4" id="KW-0472">Membrane</keyword>
<keyword evidence="1 2" id="KW-1015">Disulfide bond</keyword>
<name>A0ABD0LSW8_9CAEN</name>
<dbReference type="CDD" id="cd00054">
    <property type="entry name" value="EGF_CA"/>
    <property type="match status" value="1"/>
</dbReference>
<dbReference type="AlphaFoldDB" id="A0ABD0LSW8"/>
<feature type="disulfide bond" evidence="2">
    <location>
        <begin position="97"/>
        <end position="106"/>
    </location>
</feature>
<dbReference type="InterPro" id="IPR000742">
    <property type="entry name" value="EGF"/>
</dbReference>
<keyword evidence="7" id="KW-1185">Reference proteome</keyword>
<dbReference type="SUPFAM" id="SSF57196">
    <property type="entry name" value="EGF/Laminin"/>
    <property type="match status" value="1"/>
</dbReference>
<evidence type="ECO:0000256" key="2">
    <source>
        <dbReference type="PROSITE-ProRule" id="PRU00076"/>
    </source>
</evidence>
<organism evidence="6 7">
    <name type="scientific">Batillaria attramentaria</name>
    <dbReference type="NCBI Taxonomy" id="370345"/>
    <lineage>
        <taxon>Eukaryota</taxon>
        <taxon>Metazoa</taxon>
        <taxon>Spiralia</taxon>
        <taxon>Lophotrochozoa</taxon>
        <taxon>Mollusca</taxon>
        <taxon>Gastropoda</taxon>
        <taxon>Caenogastropoda</taxon>
        <taxon>Sorbeoconcha</taxon>
        <taxon>Cerithioidea</taxon>
        <taxon>Batillariidae</taxon>
        <taxon>Batillaria</taxon>
    </lineage>
</organism>
<dbReference type="PROSITE" id="PS00022">
    <property type="entry name" value="EGF_1"/>
    <property type="match status" value="1"/>
</dbReference>
<dbReference type="PROSITE" id="PS00010">
    <property type="entry name" value="ASX_HYDROXYL"/>
    <property type="match status" value="1"/>
</dbReference>
<evidence type="ECO:0000259" key="5">
    <source>
        <dbReference type="PROSITE" id="PS50026"/>
    </source>
</evidence>
<feature type="non-terminal residue" evidence="6">
    <location>
        <position position="201"/>
    </location>
</feature>
<feature type="compositionally biased region" description="Acidic residues" evidence="3">
    <location>
        <begin position="186"/>
        <end position="201"/>
    </location>
</feature>
<feature type="domain" description="EGF-like" evidence="5">
    <location>
        <begin position="71"/>
        <end position="107"/>
    </location>
</feature>
<keyword evidence="2" id="KW-0245">EGF-like domain</keyword>
<dbReference type="PROSITE" id="PS50026">
    <property type="entry name" value="EGF_3"/>
    <property type="match status" value="1"/>
</dbReference>
<feature type="transmembrane region" description="Helical" evidence="4">
    <location>
        <begin position="131"/>
        <end position="154"/>
    </location>
</feature>
<feature type="non-terminal residue" evidence="6">
    <location>
        <position position="1"/>
    </location>
</feature>